<gene>
    <name evidence="1" type="ORF">A2898_05090</name>
</gene>
<evidence type="ECO:0000313" key="2">
    <source>
        <dbReference type="Proteomes" id="UP000179164"/>
    </source>
</evidence>
<reference evidence="1 2" key="1">
    <citation type="journal article" date="2016" name="Nat. Commun.">
        <title>Thousands of microbial genomes shed light on interconnected biogeochemical processes in an aquifer system.</title>
        <authorList>
            <person name="Anantharaman K."/>
            <person name="Brown C.T."/>
            <person name="Hug L.A."/>
            <person name="Sharon I."/>
            <person name="Castelle C.J."/>
            <person name="Probst A.J."/>
            <person name="Thomas B.C."/>
            <person name="Singh A."/>
            <person name="Wilkins M.J."/>
            <person name="Karaoz U."/>
            <person name="Brodie E.L."/>
            <person name="Williams K.H."/>
            <person name="Hubbard S.S."/>
            <person name="Banfield J.F."/>
        </authorList>
    </citation>
    <scope>NUCLEOTIDE SEQUENCE [LARGE SCALE GENOMIC DNA]</scope>
</reference>
<accession>A0A1G2B2G0</accession>
<dbReference type="STRING" id="1798543.A2898_05090"/>
<protein>
    <submittedName>
        <fullName evidence="1">Uncharacterized protein</fullName>
    </submittedName>
</protein>
<evidence type="ECO:0000313" key="1">
    <source>
        <dbReference type="EMBL" id="OGY82926.1"/>
    </source>
</evidence>
<dbReference type="EMBL" id="MHKE01000017">
    <property type="protein sequence ID" value="OGY82926.1"/>
    <property type="molecule type" value="Genomic_DNA"/>
</dbReference>
<proteinExistence type="predicted"/>
<name>A0A1G2B2G0_9BACT</name>
<comment type="caution">
    <text evidence="1">The sequence shown here is derived from an EMBL/GenBank/DDBJ whole genome shotgun (WGS) entry which is preliminary data.</text>
</comment>
<sequence>MSVHDVHANSHIGSLGGLSMPKVVGIPELTRMLCDAITSSGTREVGSTIELDLLPLTGTSALQPLDRDEREVDKICTKLAEDHLKCGALPPVVSGIIVNSFAAGNPGCLVADLVREVHKALVQGGVILAPEVIEV</sequence>
<dbReference type="AlphaFoldDB" id="A0A1G2B2G0"/>
<organism evidence="1 2">
    <name type="scientific">Candidatus Kerfeldbacteria bacterium RIFCSPLOWO2_01_FULL_48_11</name>
    <dbReference type="NCBI Taxonomy" id="1798543"/>
    <lineage>
        <taxon>Bacteria</taxon>
        <taxon>Candidatus Kerfeldiibacteriota</taxon>
    </lineage>
</organism>
<dbReference type="Proteomes" id="UP000179164">
    <property type="component" value="Unassembled WGS sequence"/>
</dbReference>